<dbReference type="SUPFAM" id="SSF57850">
    <property type="entry name" value="RING/U-box"/>
    <property type="match status" value="1"/>
</dbReference>
<evidence type="ECO:0000313" key="8">
    <source>
        <dbReference type="RefSeq" id="XP_022086625.1"/>
    </source>
</evidence>
<evidence type="ECO:0000256" key="2">
    <source>
        <dbReference type="ARBA" id="ARBA00022771"/>
    </source>
</evidence>
<keyword evidence="2 4" id="KW-0863">Zinc-finger</keyword>
<dbReference type="InterPro" id="IPR027370">
    <property type="entry name" value="Znf-RING_euk"/>
</dbReference>
<dbReference type="FunFam" id="3.30.40.10:FF:000623">
    <property type="entry name" value="Uncharacterized protein, isoform A"/>
    <property type="match status" value="1"/>
</dbReference>
<keyword evidence="1" id="KW-0479">Metal-binding</keyword>
<name>A0A8B7Y2T6_ACAPL</name>
<organism evidence="7 8">
    <name type="scientific">Acanthaster planci</name>
    <name type="common">Crown-of-thorns starfish</name>
    <dbReference type="NCBI Taxonomy" id="133434"/>
    <lineage>
        <taxon>Eukaryota</taxon>
        <taxon>Metazoa</taxon>
        <taxon>Echinodermata</taxon>
        <taxon>Eleutherozoa</taxon>
        <taxon>Asterozoa</taxon>
        <taxon>Asteroidea</taxon>
        <taxon>Valvatacea</taxon>
        <taxon>Valvatida</taxon>
        <taxon>Acanthasteridae</taxon>
        <taxon>Acanthaster</taxon>
    </lineage>
</organism>
<dbReference type="InterPro" id="IPR000315">
    <property type="entry name" value="Znf_B-box"/>
</dbReference>
<dbReference type="OrthoDB" id="9049620at2759"/>
<dbReference type="PROSITE" id="PS50089">
    <property type="entry name" value="ZF_RING_2"/>
    <property type="match status" value="1"/>
</dbReference>
<dbReference type="InterPro" id="IPR017907">
    <property type="entry name" value="Znf_RING_CS"/>
</dbReference>
<evidence type="ECO:0000256" key="4">
    <source>
        <dbReference type="PROSITE-ProRule" id="PRU00175"/>
    </source>
</evidence>
<dbReference type="PANTHER" id="PTHR25462">
    <property type="entry name" value="BONUS, ISOFORM C-RELATED"/>
    <property type="match status" value="1"/>
</dbReference>
<dbReference type="PROSITE" id="PS00518">
    <property type="entry name" value="ZF_RING_1"/>
    <property type="match status" value="1"/>
</dbReference>
<evidence type="ECO:0000256" key="3">
    <source>
        <dbReference type="ARBA" id="ARBA00022833"/>
    </source>
</evidence>
<evidence type="ECO:0000259" key="6">
    <source>
        <dbReference type="PROSITE" id="PS50089"/>
    </source>
</evidence>
<evidence type="ECO:0000256" key="5">
    <source>
        <dbReference type="SAM" id="MobiDB-lite"/>
    </source>
</evidence>
<protein>
    <submittedName>
        <fullName evidence="8">Tripartite motif-containing protein 3-like</fullName>
    </submittedName>
</protein>
<dbReference type="InterPro" id="IPR013083">
    <property type="entry name" value="Znf_RING/FYVE/PHD"/>
</dbReference>
<keyword evidence="7" id="KW-1185">Reference proteome</keyword>
<dbReference type="SUPFAM" id="SSF57845">
    <property type="entry name" value="B-box zinc-binding domain"/>
    <property type="match status" value="1"/>
</dbReference>
<dbReference type="Gene3D" id="3.30.40.10">
    <property type="entry name" value="Zinc/RING finger domain, C3HC4 (zinc finger)"/>
    <property type="match status" value="1"/>
</dbReference>
<dbReference type="Proteomes" id="UP000694845">
    <property type="component" value="Unplaced"/>
</dbReference>
<accession>A0A8B7Y2T6</accession>
<dbReference type="Gene3D" id="3.30.160.60">
    <property type="entry name" value="Classic Zinc Finger"/>
    <property type="match status" value="1"/>
</dbReference>
<dbReference type="GeneID" id="110977105"/>
<dbReference type="SMART" id="SM00184">
    <property type="entry name" value="RING"/>
    <property type="match status" value="1"/>
</dbReference>
<sequence length="326" mass="36525">MATMAKKGHISSLWKFAQQHLVCPICHDIYRSPKMLTCLHSFCEECLHMCYGSCQKELACPMCRIKVPIPQGGVQSLPTDFRLMSMVDSVQKEGDQTATPPSRVYCRTCDVPLCSGCLEESSEHNRHKTEAVTAGVVAEKRRAVTDHVLKYQARLKEILAALRTVDKLEQDFASVLLRTRKDIQHQAETEIAKVNVARAKLTAQLNQLQSNRKRLFGGYTRRLSSLRDIVQEFIDYAEDSVKACNDSDFLQRYPKLSTGFLFLSDINLPNIDTNSLVLKFNPSASSCLGSLLTESHGQLPTPAPKPRSLSTHSKNNVVQKTNSQIQ</sequence>
<dbReference type="GO" id="GO:0008270">
    <property type="term" value="F:zinc ion binding"/>
    <property type="evidence" value="ECO:0007669"/>
    <property type="project" value="UniProtKB-KW"/>
</dbReference>
<dbReference type="RefSeq" id="XP_022086625.1">
    <property type="nucleotide sequence ID" value="XM_022230933.1"/>
</dbReference>
<feature type="region of interest" description="Disordered" evidence="5">
    <location>
        <begin position="295"/>
        <end position="326"/>
    </location>
</feature>
<keyword evidence="3" id="KW-0862">Zinc</keyword>
<dbReference type="Pfam" id="PF13445">
    <property type="entry name" value="zf-RING_UBOX"/>
    <property type="match status" value="1"/>
</dbReference>
<dbReference type="Pfam" id="PF00643">
    <property type="entry name" value="zf-B_box"/>
    <property type="match status" value="1"/>
</dbReference>
<dbReference type="InterPro" id="IPR001841">
    <property type="entry name" value="Znf_RING"/>
</dbReference>
<gene>
    <name evidence="8" type="primary">LOC110977105</name>
</gene>
<dbReference type="OMA" id="CHDICRE"/>
<feature type="domain" description="RING-type" evidence="6">
    <location>
        <begin position="23"/>
        <end position="64"/>
    </location>
</feature>
<reference evidence="8" key="1">
    <citation type="submission" date="2025-08" db="UniProtKB">
        <authorList>
            <consortium name="RefSeq"/>
        </authorList>
    </citation>
    <scope>IDENTIFICATION</scope>
</reference>
<evidence type="ECO:0000256" key="1">
    <source>
        <dbReference type="ARBA" id="ARBA00022723"/>
    </source>
</evidence>
<dbReference type="AlphaFoldDB" id="A0A8B7Y2T6"/>
<evidence type="ECO:0000313" key="7">
    <source>
        <dbReference type="Proteomes" id="UP000694845"/>
    </source>
</evidence>
<dbReference type="PANTHER" id="PTHR25462:SF296">
    <property type="entry name" value="MEIOTIC P26, ISOFORM F"/>
    <property type="match status" value="1"/>
</dbReference>
<dbReference type="KEGG" id="aplc:110977105"/>
<dbReference type="InterPro" id="IPR047153">
    <property type="entry name" value="TRIM45/56/19-like"/>
</dbReference>
<proteinExistence type="predicted"/>
<feature type="compositionally biased region" description="Polar residues" evidence="5">
    <location>
        <begin position="308"/>
        <end position="326"/>
    </location>
</feature>